<dbReference type="InterPro" id="IPR025110">
    <property type="entry name" value="AMP-bd_C"/>
</dbReference>
<dbReference type="CDD" id="cd17631">
    <property type="entry name" value="FACL_FadD13-like"/>
    <property type="match status" value="1"/>
</dbReference>
<evidence type="ECO:0000259" key="1">
    <source>
        <dbReference type="Pfam" id="PF00501"/>
    </source>
</evidence>
<dbReference type="NCBIfam" id="NF004837">
    <property type="entry name" value="PRK06187.1"/>
    <property type="match status" value="1"/>
</dbReference>
<dbReference type="Pfam" id="PF13193">
    <property type="entry name" value="AMP-binding_C"/>
    <property type="match status" value="1"/>
</dbReference>
<organism evidence="3 4">
    <name type="scientific">Amycolatopsis minnesotensis</name>
    <dbReference type="NCBI Taxonomy" id="337894"/>
    <lineage>
        <taxon>Bacteria</taxon>
        <taxon>Bacillati</taxon>
        <taxon>Actinomycetota</taxon>
        <taxon>Actinomycetes</taxon>
        <taxon>Pseudonocardiales</taxon>
        <taxon>Pseudonocardiaceae</taxon>
        <taxon>Amycolatopsis</taxon>
    </lineage>
</organism>
<dbReference type="InterPro" id="IPR050237">
    <property type="entry name" value="ATP-dep_AMP-bd_enzyme"/>
</dbReference>
<dbReference type="PROSITE" id="PS00455">
    <property type="entry name" value="AMP_BINDING"/>
    <property type="match status" value="1"/>
</dbReference>
<feature type="domain" description="AMP-binding enzyme C-terminal" evidence="2">
    <location>
        <begin position="411"/>
        <end position="486"/>
    </location>
</feature>
<proteinExistence type="predicted"/>
<dbReference type="Gene3D" id="3.40.50.12780">
    <property type="entry name" value="N-terminal domain of ligase-like"/>
    <property type="match status" value="1"/>
</dbReference>
<dbReference type="PANTHER" id="PTHR43767:SF1">
    <property type="entry name" value="NONRIBOSOMAL PEPTIDE SYNTHASE PES1 (EUROFUNG)-RELATED"/>
    <property type="match status" value="1"/>
</dbReference>
<dbReference type="Pfam" id="PF00501">
    <property type="entry name" value="AMP-binding"/>
    <property type="match status" value="1"/>
</dbReference>
<protein>
    <submittedName>
        <fullName evidence="3">Long-chain fatty acid--CoA ligase</fullName>
    </submittedName>
</protein>
<dbReference type="PANTHER" id="PTHR43767">
    <property type="entry name" value="LONG-CHAIN-FATTY-ACID--COA LIGASE"/>
    <property type="match status" value="1"/>
</dbReference>
<evidence type="ECO:0000313" key="3">
    <source>
        <dbReference type="EMBL" id="GAA1964795.1"/>
    </source>
</evidence>
<keyword evidence="3" id="KW-0436">Ligase</keyword>
<evidence type="ECO:0000313" key="4">
    <source>
        <dbReference type="Proteomes" id="UP001501116"/>
    </source>
</evidence>
<keyword evidence="4" id="KW-1185">Reference proteome</keyword>
<reference evidence="3 4" key="1">
    <citation type="journal article" date="2019" name="Int. J. Syst. Evol. Microbiol.">
        <title>The Global Catalogue of Microorganisms (GCM) 10K type strain sequencing project: providing services to taxonomists for standard genome sequencing and annotation.</title>
        <authorList>
            <consortium name="The Broad Institute Genomics Platform"/>
            <consortium name="The Broad Institute Genome Sequencing Center for Infectious Disease"/>
            <person name="Wu L."/>
            <person name="Ma J."/>
        </authorList>
    </citation>
    <scope>NUCLEOTIDE SEQUENCE [LARGE SCALE GENOMIC DNA]</scope>
    <source>
        <strain evidence="3 4">JCM 14545</strain>
    </source>
</reference>
<dbReference type="InterPro" id="IPR042099">
    <property type="entry name" value="ANL_N_sf"/>
</dbReference>
<dbReference type="GO" id="GO:0016874">
    <property type="term" value="F:ligase activity"/>
    <property type="evidence" value="ECO:0007669"/>
    <property type="project" value="UniProtKB-KW"/>
</dbReference>
<dbReference type="InterPro" id="IPR000873">
    <property type="entry name" value="AMP-dep_synth/lig_dom"/>
</dbReference>
<dbReference type="RefSeq" id="WP_344420886.1">
    <property type="nucleotide sequence ID" value="NZ_BAAANN010000015.1"/>
</dbReference>
<sequence>MRNEGLGSWPARRARMTPHAVAVRHDGRALTYARLHERVTRLAHGLSATGVRTGDRVAYLGPNHPVYLEALFACGVLGAVFVPVSFRLSAPEIDHVLTDSGAIVLIHTEEHGTTVGELAAGRHLRRIGVGDGYEDLLAVAAPEGTDAPVGLEDPCLIMYTSGSTGRPKGAVLTHGNLTWNSVNVLVENDIRADERALVASPLFHTAALGMICLPTLLKGGTVILHSAFDAGAALEAIERDRVTLMFGVPAMFDAIAAHARWPEADLSSVRALLCGGAPVPIGTIRRYLDRGLSFVQGYGMTETSPGALVLDRAHAQAKIGSAGVPSFFTDVRVVSPDGERAPAGAHGEVIVSGPNVMRGYWGKPAETTAVLRDGWFHSGDIATVDDDGYFHIVDRLKDMIISGGENVSPAEVEHELSAFPGVESCAVIGVPDEKWGEVGKAVVVAGAGAEIGEEELLAFLRRRLAGYKVPRSVRFVDALPRTGSGKLRKAEIRKLYGE</sequence>
<dbReference type="InterPro" id="IPR020845">
    <property type="entry name" value="AMP-binding_CS"/>
</dbReference>
<dbReference type="InterPro" id="IPR045851">
    <property type="entry name" value="AMP-bd_C_sf"/>
</dbReference>
<name>A0ABN2R816_9PSEU</name>
<feature type="domain" description="AMP-dependent synthetase/ligase" evidence="1">
    <location>
        <begin position="12"/>
        <end position="361"/>
    </location>
</feature>
<accession>A0ABN2R816</accession>
<evidence type="ECO:0000259" key="2">
    <source>
        <dbReference type="Pfam" id="PF13193"/>
    </source>
</evidence>
<dbReference type="Gene3D" id="3.30.300.30">
    <property type="match status" value="1"/>
</dbReference>
<gene>
    <name evidence="3" type="ORF">GCM10009754_40960</name>
</gene>
<comment type="caution">
    <text evidence="3">The sequence shown here is derived from an EMBL/GenBank/DDBJ whole genome shotgun (WGS) entry which is preliminary data.</text>
</comment>
<dbReference type="EMBL" id="BAAANN010000015">
    <property type="protein sequence ID" value="GAA1964795.1"/>
    <property type="molecule type" value="Genomic_DNA"/>
</dbReference>
<dbReference type="Proteomes" id="UP001501116">
    <property type="component" value="Unassembled WGS sequence"/>
</dbReference>
<dbReference type="SUPFAM" id="SSF56801">
    <property type="entry name" value="Acetyl-CoA synthetase-like"/>
    <property type="match status" value="1"/>
</dbReference>